<feature type="transmembrane region" description="Helical" evidence="6">
    <location>
        <begin position="67"/>
        <end position="87"/>
    </location>
</feature>
<dbReference type="InterPro" id="IPR035906">
    <property type="entry name" value="MetI-like_sf"/>
</dbReference>
<dbReference type="Gene3D" id="1.10.3720.10">
    <property type="entry name" value="MetI-like"/>
    <property type="match status" value="1"/>
</dbReference>
<evidence type="ECO:0000256" key="5">
    <source>
        <dbReference type="ARBA" id="ARBA00023136"/>
    </source>
</evidence>
<dbReference type="KEGG" id="ssm:Spirs_1007"/>
<dbReference type="PANTHER" id="PTHR30177">
    <property type="entry name" value="GLYCINE BETAINE/L-PROLINE TRANSPORT SYSTEM PERMEASE PROTEIN PROW"/>
    <property type="match status" value="1"/>
</dbReference>
<keyword evidence="5 6" id="KW-0472">Membrane</keyword>
<accession>E1RCR0</accession>
<keyword evidence="4 6" id="KW-1133">Transmembrane helix</keyword>
<keyword evidence="2 6" id="KW-0813">Transport</keyword>
<dbReference type="HOGENOM" id="CLU_046113_7_2_12"/>
<keyword evidence="9" id="KW-1185">Reference proteome</keyword>
<feature type="domain" description="ABC transmembrane type-1" evidence="7">
    <location>
        <begin position="4"/>
        <end position="188"/>
    </location>
</feature>
<dbReference type="InterPro" id="IPR000515">
    <property type="entry name" value="MetI-like"/>
</dbReference>
<evidence type="ECO:0000313" key="8">
    <source>
        <dbReference type="EMBL" id="ADK80140.1"/>
    </source>
</evidence>
<evidence type="ECO:0000256" key="1">
    <source>
        <dbReference type="ARBA" id="ARBA00004651"/>
    </source>
</evidence>
<feature type="transmembrane region" description="Helical" evidence="6">
    <location>
        <begin position="38"/>
        <end position="61"/>
    </location>
</feature>
<comment type="subcellular location">
    <subcellularLocation>
        <location evidence="1 6">Cell membrane</location>
        <topology evidence="1 6">Multi-pass membrane protein</topology>
    </subcellularLocation>
</comment>
<dbReference type="InterPro" id="IPR051204">
    <property type="entry name" value="ABC_transp_perm/SBD"/>
</dbReference>
<comment type="similarity">
    <text evidence="6">Belongs to the binding-protein-dependent transport system permease family.</text>
</comment>
<dbReference type="GO" id="GO:0055085">
    <property type="term" value="P:transmembrane transport"/>
    <property type="evidence" value="ECO:0007669"/>
    <property type="project" value="InterPro"/>
</dbReference>
<dbReference type="Pfam" id="PF00528">
    <property type="entry name" value="BPD_transp_1"/>
    <property type="match status" value="1"/>
</dbReference>
<dbReference type="AlphaFoldDB" id="E1RCR0"/>
<dbReference type="FunFam" id="1.10.3720.10:FF:000001">
    <property type="entry name" value="Glycine betaine ABC transporter, permease"/>
    <property type="match status" value="1"/>
</dbReference>
<evidence type="ECO:0000256" key="6">
    <source>
        <dbReference type="RuleBase" id="RU363032"/>
    </source>
</evidence>
<protein>
    <submittedName>
        <fullName evidence="8">Binding-protein-dependent transport systems inner membrane component</fullName>
    </submittedName>
</protein>
<proteinExistence type="inferred from homology"/>
<feature type="transmembrane region" description="Helical" evidence="6">
    <location>
        <begin position="12"/>
        <end position="31"/>
    </location>
</feature>
<dbReference type="GO" id="GO:0031460">
    <property type="term" value="P:glycine betaine transport"/>
    <property type="evidence" value="ECO:0007669"/>
    <property type="project" value="UniProtKB-ARBA"/>
</dbReference>
<gene>
    <name evidence="8" type="ordered locus">Spirs_1007</name>
</gene>
<dbReference type="CDD" id="cd06261">
    <property type="entry name" value="TM_PBP2"/>
    <property type="match status" value="1"/>
</dbReference>
<feature type="transmembrane region" description="Helical" evidence="6">
    <location>
        <begin position="135"/>
        <end position="159"/>
    </location>
</feature>
<evidence type="ECO:0000313" key="9">
    <source>
        <dbReference type="Proteomes" id="UP000002318"/>
    </source>
</evidence>
<organism evidence="8 9">
    <name type="scientific">Sediminispirochaeta smaragdinae (strain DSM 11293 / JCM 15392 / SEBR 4228)</name>
    <name type="common">Spirochaeta smaragdinae</name>
    <dbReference type="NCBI Taxonomy" id="573413"/>
    <lineage>
        <taxon>Bacteria</taxon>
        <taxon>Pseudomonadati</taxon>
        <taxon>Spirochaetota</taxon>
        <taxon>Spirochaetia</taxon>
        <taxon>Spirochaetales</taxon>
        <taxon>Spirochaetaceae</taxon>
        <taxon>Sediminispirochaeta</taxon>
    </lineage>
</organism>
<dbReference type="EMBL" id="CP002116">
    <property type="protein sequence ID" value="ADK80140.1"/>
    <property type="molecule type" value="Genomic_DNA"/>
</dbReference>
<dbReference type="eggNOG" id="COG1174">
    <property type="taxonomic scope" value="Bacteria"/>
</dbReference>
<dbReference type="GO" id="GO:0005886">
    <property type="term" value="C:plasma membrane"/>
    <property type="evidence" value="ECO:0007669"/>
    <property type="project" value="UniProtKB-SubCell"/>
</dbReference>
<evidence type="ECO:0000256" key="3">
    <source>
        <dbReference type="ARBA" id="ARBA00022692"/>
    </source>
</evidence>
<keyword evidence="3 6" id="KW-0812">Transmembrane</keyword>
<dbReference type="PANTHER" id="PTHR30177:SF4">
    <property type="entry name" value="OSMOPROTECTANT IMPORT PERMEASE PROTEIN OSMW"/>
    <property type="match status" value="1"/>
</dbReference>
<feature type="transmembrane region" description="Helical" evidence="6">
    <location>
        <begin position="165"/>
        <end position="188"/>
    </location>
</feature>
<evidence type="ECO:0000256" key="4">
    <source>
        <dbReference type="ARBA" id="ARBA00022989"/>
    </source>
</evidence>
<evidence type="ECO:0000259" key="7">
    <source>
        <dbReference type="PROSITE" id="PS50928"/>
    </source>
</evidence>
<name>E1RCR0_SEDSS</name>
<dbReference type="STRING" id="573413.Spirs_1007"/>
<dbReference type="RefSeq" id="WP_013253604.1">
    <property type="nucleotide sequence ID" value="NC_014364.1"/>
</dbReference>
<reference evidence="8 9" key="1">
    <citation type="journal article" date="2010" name="Stand. Genomic Sci.">
        <title>Complete genome sequence of Spirochaeta smaragdinae type strain (SEBR 4228).</title>
        <authorList>
            <person name="Mavromatis K."/>
            <person name="Yasawong M."/>
            <person name="Chertkov O."/>
            <person name="Lapidus A."/>
            <person name="Lucas S."/>
            <person name="Nolan M."/>
            <person name="Del Rio T.G."/>
            <person name="Tice H."/>
            <person name="Cheng J.F."/>
            <person name="Pitluck S."/>
            <person name="Liolios K."/>
            <person name="Ivanova N."/>
            <person name="Tapia R."/>
            <person name="Han C."/>
            <person name="Bruce D."/>
            <person name="Goodwin L."/>
            <person name="Pati A."/>
            <person name="Chen A."/>
            <person name="Palaniappan K."/>
            <person name="Land M."/>
            <person name="Hauser L."/>
            <person name="Chang Y.J."/>
            <person name="Jeffries C.D."/>
            <person name="Detter J.C."/>
            <person name="Rohde M."/>
            <person name="Brambilla E."/>
            <person name="Spring S."/>
            <person name="Goker M."/>
            <person name="Sikorski J."/>
            <person name="Woyke T."/>
            <person name="Bristow J."/>
            <person name="Eisen J.A."/>
            <person name="Markowitz V."/>
            <person name="Hugenholtz P."/>
            <person name="Klenk H.P."/>
            <person name="Kyrpides N.C."/>
        </authorList>
    </citation>
    <scope>NUCLEOTIDE SEQUENCE [LARGE SCALE GENOMIC DNA]</scope>
    <source>
        <strain evidence="9">DSM 11293 / JCM 15392 / SEBR 4228</strain>
    </source>
</reference>
<dbReference type="Proteomes" id="UP000002318">
    <property type="component" value="Chromosome"/>
</dbReference>
<dbReference type="PROSITE" id="PS50928">
    <property type="entry name" value="ABC_TM1"/>
    <property type="match status" value="1"/>
</dbReference>
<sequence>MLQFLQHLKVVLLSIPFSIIISVPIGFFISGKPKLAKIIIYICSILMTIPSLALFGIMVVVLAPVKLGIGITPAILAIMMYSLLPIIRNTYAALNSVSPRMIEAAKGIGLTGQQILFRIKLPLSIPVIMAGVRNAIVLGVSVATYASLVGAGGLGYFIFSGIGRANFLMVLSGALVVSALGIGINMLLMKVEEWLTPRGLKITPVSEERIE</sequence>
<dbReference type="SUPFAM" id="SSF161098">
    <property type="entry name" value="MetI-like"/>
    <property type="match status" value="1"/>
</dbReference>
<evidence type="ECO:0000256" key="2">
    <source>
        <dbReference type="ARBA" id="ARBA00022448"/>
    </source>
</evidence>